<dbReference type="AlphaFoldDB" id="A0A8J6E2Z6"/>
<evidence type="ECO:0000313" key="3">
    <source>
        <dbReference type="EMBL" id="KAG8524378.1"/>
    </source>
</evidence>
<dbReference type="Proteomes" id="UP000700334">
    <property type="component" value="Unassembled WGS sequence"/>
</dbReference>
<feature type="region of interest" description="Disordered" evidence="1">
    <location>
        <begin position="251"/>
        <end position="273"/>
    </location>
</feature>
<dbReference type="GO" id="GO:0006355">
    <property type="term" value="P:regulation of DNA-templated transcription"/>
    <property type="evidence" value="ECO:0007669"/>
    <property type="project" value="InterPro"/>
</dbReference>
<dbReference type="PANTHER" id="PTHR23232">
    <property type="entry name" value="KRAB DOMAIN C2H2 ZINC FINGER"/>
    <property type="match status" value="1"/>
</dbReference>
<protein>
    <submittedName>
        <fullName evidence="3">Zinc finger protein 461</fullName>
    </submittedName>
</protein>
<dbReference type="EMBL" id="JAGFMF010011389">
    <property type="protein sequence ID" value="KAG8524378.1"/>
    <property type="molecule type" value="Genomic_DNA"/>
</dbReference>
<accession>A0A8J6E2Z6</accession>
<organism evidence="3 4">
    <name type="scientific">Galemys pyrenaicus</name>
    <name type="common">Iberian desman</name>
    <name type="synonym">Pyrenean desman</name>
    <dbReference type="NCBI Taxonomy" id="202257"/>
    <lineage>
        <taxon>Eukaryota</taxon>
        <taxon>Metazoa</taxon>
        <taxon>Chordata</taxon>
        <taxon>Craniata</taxon>
        <taxon>Vertebrata</taxon>
        <taxon>Euteleostomi</taxon>
        <taxon>Mammalia</taxon>
        <taxon>Eutheria</taxon>
        <taxon>Laurasiatheria</taxon>
        <taxon>Eulipotyphla</taxon>
        <taxon>Talpidae</taxon>
        <taxon>Galemys</taxon>
    </lineage>
</organism>
<gene>
    <name evidence="3" type="ORF">J0S82_006789</name>
</gene>
<keyword evidence="4" id="KW-1185">Reference proteome</keyword>
<dbReference type="PANTHER" id="PTHR23232:SF117">
    <property type="entry name" value="KRAB DOMAIN-CONTAINING PROTEIN"/>
    <property type="match status" value="1"/>
</dbReference>
<dbReference type="InterPro" id="IPR050169">
    <property type="entry name" value="Krueppel_C2H2_ZnF"/>
</dbReference>
<dbReference type="SUPFAM" id="SSF109640">
    <property type="entry name" value="KRAB domain (Kruppel-associated box)"/>
    <property type="match status" value="1"/>
</dbReference>
<dbReference type="InterPro" id="IPR001909">
    <property type="entry name" value="KRAB"/>
</dbReference>
<feature type="domain" description="KRAB" evidence="2">
    <location>
        <begin position="416"/>
        <end position="487"/>
    </location>
</feature>
<proteinExistence type="predicted"/>
<evidence type="ECO:0000256" key="1">
    <source>
        <dbReference type="SAM" id="MobiDB-lite"/>
    </source>
</evidence>
<evidence type="ECO:0000313" key="4">
    <source>
        <dbReference type="Proteomes" id="UP000700334"/>
    </source>
</evidence>
<dbReference type="Gene3D" id="6.10.140.140">
    <property type="match status" value="1"/>
</dbReference>
<evidence type="ECO:0000259" key="2">
    <source>
        <dbReference type="PROSITE" id="PS50805"/>
    </source>
</evidence>
<dbReference type="PROSITE" id="PS50805">
    <property type="entry name" value="KRAB"/>
    <property type="match status" value="1"/>
</dbReference>
<dbReference type="SMART" id="SM00349">
    <property type="entry name" value="KRAB"/>
    <property type="match status" value="1"/>
</dbReference>
<name>A0A8J6E2Z6_GALPY</name>
<dbReference type="CDD" id="cd07765">
    <property type="entry name" value="KRAB_A-box"/>
    <property type="match status" value="1"/>
</dbReference>
<dbReference type="Pfam" id="PF01352">
    <property type="entry name" value="KRAB"/>
    <property type="match status" value="1"/>
</dbReference>
<comment type="caution">
    <text evidence="3">The sequence shown here is derived from an EMBL/GenBank/DDBJ whole genome shotgun (WGS) entry which is preliminary data.</text>
</comment>
<feature type="non-terminal residue" evidence="3">
    <location>
        <position position="1"/>
    </location>
</feature>
<sequence>LDFGSSIPGPGPGSKSLPLRGFSPPRSLSLRSGLSLSSPASPALSFLALPISRSRLPLRLSSPTGPAGTRLLGARRTHQAHLRPVASRLRLRTAARSYFPSVSAAEASGHAHRLDIRAFPALDYISRRPTASEETCRCLLRYGLHSETLKVVALEWHPGSGLRLGVWSPKRRPVCASACGQGSARKAAFDSVGCVGVRGVPAHSPVLAVRGLPLAVAVCGRSPGEFQVCLGECAVHQSRLARLVPELTREGTPKSSLSLVPHPEQESGRKRRVSALDTEVVLSRRPSQSNCAGAAPSLAEDLPGSAPPVSFLSDYGPRLSEDTTAQATSGRDVGRMVSGRAGEAAWYPVGRQCSACLLGKQSSTWTRALPEAAGGEESWSPRVGGEAYPSCWAAGRGSPRKRTLYPECATLTRGSVVFRDVAVDVSREEWECLDSGQRDLYREVMLENYSNLVSLGLSVSKPPVISSLEQGKEPWTVLREVAGGRCSDLASRCKPKTLSPKGDSYEVESSRWAIVEPFKSCNSEKSISKDVWGCKNQFEGQQEGCFRQLMVSREHMPVFRRHTLLTQELGHSEKIPECQEYRENFNYRLFFSHQNQNHSKEMLCECKRCAETFNTSNLTQQQRIQNKKNTVNNTAIDKREEKAPRNEKALRKIRMPEEGADLANGVIQKQEISII</sequence>
<feature type="region of interest" description="Disordered" evidence="1">
    <location>
        <begin position="1"/>
        <end position="22"/>
    </location>
</feature>
<dbReference type="InterPro" id="IPR036051">
    <property type="entry name" value="KRAB_dom_sf"/>
</dbReference>
<reference evidence="3" key="1">
    <citation type="journal article" date="2021" name="Evol. Appl.">
        <title>The genome of the Pyrenean desman and the effects of bottlenecks and inbreeding on the genomic landscape of an endangered species.</title>
        <authorList>
            <person name="Escoda L."/>
            <person name="Castresana J."/>
        </authorList>
    </citation>
    <scope>NUCLEOTIDE SEQUENCE</scope>
    <source>
        <strain evidence="3">IBE-C5619</strain>
    </source>
</reference>